<dbReference type="OrthoDB" id="76949at2759"/>
<name>A0A2U1L8G8_ARTAN</name>
<evidence type="ECO:0000313" key="3">
    <source>
        <dbReference type="Proteomes" id="UP000245207"/>
    </source>
</evidence>
<organism evidence="2 3">
    <name type="scientific">Artemisia annua</name>
    <name type="common">Sweet wormwood</name>
    <dbReference type="NCBI Taxonomy" id="35608"/>
    <lineage>
        <taxon>Eukaryota</taxon>
        <taxon>Viridiplantae</taxon>
        <taxon>Streptophyta</taxon>
        <taxon>Embryophyta</taxon>
        <taxon>Tracheophyta</taxon>
        <taxon>Spermatophyta</taxon>
        <taxon>Magnoliopsida</taxon>
        <taxon>eudicotyledons</taxon>
        <taxon>Gunneridae</taxon>
        <taxon>Pentapetalae</taxon>
        <taxon>asterids</taxon>
        <taxon>campanulids</taxon>
        <taxon>Asterales</taxon>
        <taxon>Asteraceae</taxon>
        <taxon>Asteroideae</taxon>
        <taxon>Anthemideae</taxon>
        <taxon>Artemisiinae</taxon>
        <taxon>Artemisia</taxon>
    </lineage>
</organism>
<dbReference type="EMBL" id="PKPP01010827">
    <property type="protein sequence ID" value="PWA45315.1"/>
    <property type="molecule type" value="Genomic_DNA"/>
</dbReference>
<dbReference type="Proteomes" id="UP000245207">
    <property type="component" value="Unassembled WGS sequence"/>
</dbReference>
<keyword evidence="3" id="KW-1185">Reference proteome</keyword>
<gene>
    <name evidence="2" type="ORF">CTI12_AA518780</name>
</gene>
<sequence length="77" mass="8326">MAETSSSSSRSRVTITLGRTGQVVKRAGAPLLDTDPPPSQPPAVTGTKRSVRDRLGAANDNNKRSASFYFYHLYTTL</sequence>
<comment type="caution">
    <text evidence="2">The sequence shown here is derived from an EMBL/GenBank/DDBJ whole genome shotgun (WGS) entry which is preliminary data.</text>
</comment>
<protein>
    <submittedName>
        <fullName evidence="2">Uncharacterized protein</fullName>
    </submittedName>
</protein>
<evidence type="ECO:0000313" key="2">
    <source>
        <dbReference type="EMBL" id="PWA45315.1"/>
    </source>
</evidence>
<feature type="region of interest" description="Disordered" evidence="1">
    <location>
        <begin position="28"/>
        <end position="59"/>
    </location>
</feature>
<feature type="compositionally biased region" description="Low complexity" evidence="1">
    <location>
        <begin position="1"/>
        <end position="12"/>
    </location>
</feature>
<evidence type="ECO:0000256" key="1">
    <source>
        <dbReference type="SAM" id="MobiDB-lite"/>
    </source>
</evidence>
<reference evidence="2 3" key="1">
    <citation type="journal article" date="2018" name="Mol. Plant">
        <title>The genome of Artemisia annua provides insight into the evolution of Asteraceae family and artemisinin biosynthesis.</title>
        <authorList>
            <person name="Shen Q."/>
            <person name="Zhang L."/>
            <person name="Liao Z."/>
            <person name="Wang S."/>
            <person name="Yan T."/>
            <person name="Shi P."/>
            <person name="Liu M."/>
            <person name="Fu X."/>
            <person name="Pan Q."/>
            <person name="Wang Y."/>
            <person name="Lv Z."/>
            <person name="Lu X."/>
            <person name="Zhang F."/>
            <person name="Jiang W."/>
            <person name="Ma Y."/>
            <person name="Chen M."/>
            <person name="Hao X."/>
            <person name="Li L."/>
            <person name="Tang Y."/>
            <person name="Lv G."/>
            <person name="Zhou Y."/>
            <person name="Sun X."/>
            <person name="Brodelius P.E."/>
            <person name="Rose J.K.C."/>
            <person name="Tang K."/>
        </authorList>
    </citation>
    <scope>NUCLEOTIDE SEQUENCE [LARGE SCALE GENOMIC DNA]</scope>
    <source>
        <strain evidence="3">cv. Huhao1</strain>
        <tissue evidence="2">Leaf</tissue>
    </source>
</reference>
<proteinExistence type="predicted"/>
<dbReference type="AlphaFoldDB" id="A0A2U1L8G8"/>
<accession>A0A2U1L8G8</accession>
<feature type="region of interest" description="Disordered" evidence="1">
    <location>
        <begin position="1"/>
        <end position="20"/>
    </location>
</feature>